<dbReference type="EMBL" id="OZ034822">
    <property type="protein sequence ID" value="CAL1411215.1"/>
    <property type="molecule type" value="Genomic_DNA"/>
</dbReference>
<dbReference type="Gene3D" id="1.20.5.170">
    <property type="match status" value="1"/>
</dbReference>
<accession>A0AAV2GP49</accession>
<feature type="region of interest" description="Disordered" evidence="1">
    <location>
        <begin position="47"/>
        <end position="106"/>
    </location>
</feature>
<organism evidence="3 4">
    <name type="scientific">Linum trigynum</name>
    <dbReference type="NCBI Taxonomy" id="586398"/>
    <lineage>
        <taxon>Eukaryota</taxon>
        <taxon>Viridiplantae</taxon>
        <taxon>Streptophyta</taxon>
        <taxon>Embryophyta</taxon>
        <taxon>Tracheophyta</taxon>
        <taxon>Spermatophyta</taxon>
        <taxon>Magnoliopsida</taxon>
        <taxon>eudicotyledons</taxon>
        <taxon>Gunneridae</taxon>
        <taxon>Pentapetalae</taxon>
        <taxon>rosids</taxon>
        <taxon>fabids</taxon>
        <taxon>Malpighiales</taxon>
        <taxon>Linaceae</taxon>
        <taxon>Linum</taxon>
    </lineage>
</organism>
<sequence>MNSSSTRFVTSGGMGMWGESFKSNGSPHPLSSTLIPNASSSLIITADMKLDNQSEDTSGTPGPLNKYEQEVTKSSEKVQRRLAQNHEAARKSRLRKKDWYVGSHKL</sequence>
<evidence type="ECO:0000313" key="4">
    <source>
        <dbReference type="Proteomes" id="UP001497516"/>
    </source>
</evidence>
<feature type="region of interest" description="Disordered" evidence="1">
    <location>
        <begin position="1"/>
        <end position="35"/>
    </location>
</feature>
<protein>
    <recommendedName>
        <fullName evidence="2">BZIP domain-containing protein</fullName>
    </recommendedName>
</protein>
<feature type="domain" description="BZIP" evidence="2">
    <location>
        <begin position="80"/>
        <end position="95"/>
    </location>
</feature>
<evidence type="ECO:0000259" key="2">
    <source>
        <dbReference type="PROSITE" id="PS00036"/>
    </source>
</evidence>
<feature type="compositionally biased region" description="Basic and acidic residues" evidence="1">
    <location>
        <begin position="67"/>
        <end position="79"/>
    </location>
</feature>
<dbReference type="InterPro" id="IPR004827">
    <property type="entry name" value="bZIP"/>
</dbReference>
<dbReference type="Proteomes" id="UP001497516">
    <property type="component" value="Chromosome 9"/>
</dbReference>
<keyword evidence="4" id="KW-1185">Reference proteome</keyword>
<proteinExistence type="predicted"/>
<reference evidence="3 4" key="1">
    <citation type="submission" date="2024-04" db="EMBL/GenBank/DDBJ databases">
        <authorList>
            <person name="Fracassetti M."/>
        </authorList>
    </citation>
    <scope>NUCLEOTIDE SEQUENCE [LARGE SCALE GENOMIC DNA]</scope>
</reference>
<evidence type="ECO:0000313" key="3">
    <source>
        <dbReference type="EMBL" id="CAL1411215.1"/>
    </source>
</evidence>
<evidence type="ECO:0000256" key="1">
    <source>
        <dbReference type="SAM" id="MobiDB-lite"/>
    </source>
</evidence>
<dbReference type="GO" id="GO:0003700">
    <property type="term" value="F:DNA-binding transcription factor activity"/>
    <property type="evidence" value="ECO:0007669"/>
    <property type="project" value="InterPro"/>
</dbReference>
<dbReference type="PROSITE" id="PS00036">
    <property type="entry name" value="BZIP_BASIC"/>
    <property type="match status" value="1"/>
</dbReference>
<dbReference type="AlphaFoldDB" id="A0AAV2GP49"/>
<name>A0AAV2GP49_9ROSI</name>
<gene>
    <name evidence="3" type="ORF">LTRI10_LOCUS50586</name>
</gene>
<feature type="compositionally biased region" description="Polar residues" evidence="1">
    <location>
        <begin position="21"/>
        <end position="35"/>
    </location>
</feature>